<accession>A0A5B7GWQ3</accession>
<sequence length="110" mass="12522">MLSCCWRGRPHAFLMVASRNSPNISVSTHAYFWNVLRDKLLYVNTKRRFLHLSEQVSVSFRTHLRHKDSLNHVTSRGCISMLCATVRPDASIQGLEQQDLTLGPSLAGKR</sequence>
<organism evidence="1 2">
    <name type="scientific">Portunus trituberculatus</name>
    <name type="common">Swimming crab</name>
    <name type="synonym">Neptunus trituberculatus</name>
    <dbReference type="NCBI Taxonomy" id="210409"/>
    <lineage>
        <taxon>Eukaryota</taxon>
        <taxon>Metazoa</taxon>
        <taxon>Ecdysozoa</taxon>
        <taxon>Arthropoda</taxon>
        <taxon>Crustacea</taxon>
        <taxon>Multicrustacea</taxon>
        <taxon>Malacostraca</taxon>
        <taxon>Eumalacostraca</taxon>
        <taxon>Eucarida</taxon>
        <taxon>Decapoda</taxon>
        <taxon>Pleocyemata</taxon>
        <taxon>Brachyura</taxon>
        <taxon>Eubrachyura</taxon>
        <taxon>Portunoidea</taxon>
        <taxon>Portunidae</taxon>
        <taxon>Portuninae</taxon>
        <taxon>Portunus</taxon>
    </lineage>
</organism>
<reference evidence="1 2" key="1">
    <citation type="submission" date="2019-05" db="EMBL/GenBank/DDBJ databases">
        <title>Another draft genome of Portunus trituberculatus and its Hox gene families provides insights of decapod evolution.</title>
        <authorList>
            <person name="Jeong J.-H."/>
            <person name="Song I."/>
            <person name="Kim S."/>
            <person name="Choi T."/>
            <person name="Kim D."/>
            <person name="Ryu S."/>
            <person name="Kim W."/>
        </authorList>
    </citation>
    <scope>NUCLEOTIDE SEQUENCE [LARGE SCALE GENOMIC DNA]</scope>
    <source>
        <tissue evidence="1">Muscle</tissue>
    </source>
</reference>
<evidence type="ECO:0000313" key="1">
    <source>
        <dbReference type="EMBL" id="MPC64761.1"/>
    </source>
</evidence>
<dbReference type="EMBL" id="VSRR010022544">
    <property type="protein sequence ID" value="MPC64761.1"/>
    <property type="molecule type" value="Genomic_DNA"/>
</dbReference>
<evidence type="ECO:0000313" key="2">
    <source>
        <dbReference type="Proteomes" id="UP000324222"/>
    </source>
</evidence>
<name>A0A5B7GWQ3_PORTR</name>
<dbReference type="Proteomes" id="UP000324222">
    <property type="component" value="Unassembled WGS sequence"/>
</dbReference>
<protein>
    <submittedName>
        <fullName evidence="1">Uncharacterized protein</fullName>
    </submittedName>
</protein>
<proteinExistence type="predicted"/>
<gene>
    <name evidence="1" type="ORF">E2C01_058882</name>
</gene>
<keyword evidence="2" id="KW-1185">Reference proteome</keyword>
<comment type="caution">
    <text evidence="1">The sequence shown here is derived from an EMBL/GenBank/DDBJ whole genome shotgun (WGS) entry which is preliminary data.</text>
</comment>
<dbReference type="AlphaFoldDB" id="A0A5B7GWQ3"/>